<dbReference type="AlphaFoldDB" id="A0A106BZF3"/>
<protein>
    <submittedName>
        <fullName evidence="2">Glyoxalase</fullName>
    </submittedName>
</protein>
<dbReference type="PROSITE" id="PS51819">
    <property type="entry name" value="VOC"/>
    <property type="match status" value="1"/>
</dbReference>
<dbReference type="CDD" id="cd06587">
    <property type="entry name" value="VOC"/>
    <property type="match status" value="1"/>
</dbReference>
<dbReference type="InterPro" id="IPR004360">
    <property type="entry name" value="Glyas_Fos-R_dOase_dom"/>
</dbReference>
<gene>
    <name evidence="2" type="ORF">AWJ07_17515</name>
</gene>
<dbReference type="InterPro" id="IPR029068">
    <property type="entry name" value="Glyas_Bleomycin-R_OHBP_Dase"/>
</dbReference>
<comment type="caution">
    <text evidence="2">The sequence shown here is derived from an EMBL/GenBank/DDBJ whole genome shotgun (WGS) entry which is preliminary data.</text>
</comment>
<sequence>MRLEHLNLVVNDLDESLVFYKAAFPHWRVRGGGESVWHGTPRKWLHFGDDYHYLSLNDSGSGEVRDLKSNTLGLAHFAYVVDNIDALVARLSQVGFEVAIMGGHDPFYKSRYFIDPSGFEVEFVEYSTEIPSERNQYDGE</sequence>
<dbReference type="Gene3D" id="3.10.180.10">
    <property type="entry name" value="2,3-Dihydroxybiphenyl 1,2-Dioxygenase, domain 1"/>
    <property type="match status" value="1"/>
</dbReference>
<dbReference type="Proteomes" id="UP000055702">
    <property type="component" value="Unassembled WGS sequence"/>
</dbReference>
<reference evidence="2 3" key="1">
    <citation type="submission" date="2016-01" db="EMBL/GenBank/DDBJ databases">
        <title>Draft genome of the antarctic isolate Shewanella frigidimarina Ag06-30.</title>
        <authorList>
            <person name="Parmeciano Di Noto G."/>
            <person name="Vazquez S."/>
            <person name="Mac Cormack W."/>
            <person name="Iriarte A."/>
            <person name="Quiroga C."/>
        </authorList>
    </citation>
    <scope>NUCLEOTIDE SEQUENCE [LARGE SCALE GENOMIC DNA]</scope>
    <source>
        <strain evidence="2 3">Ag06-30</strain>
    </source>
</reference>
<evidence type="ECO:0000313" key="3">
    <source>
        <dbReference type="Proteomes" id="UP000055702"/>
    </source>
</evidence>
<evidence type="ECO:0000259" key="1">
    <source>
        <dbReference type="PROSITE" id="PS51819"/>
    </source>
</evidence>
<dbReference type="Pfam" id="PF00903">
    <property type="entry name" value="Glyoxalase"/>
    <property type="match status" value="1"/>
</dbReference>
<proteinExistence type="predicted"/>
<name>A0A106BZF3_SHEFR</name>
<organism evidence="2">
    <name type="scientific">Shewanella frigidimarina</name>
    <dbReference type="NCBI Taxonomy" id="56812"/>
    <lineage>
        <taxon>Bacteria</taxon>
        <taxon>Pseudomonadati</taxon>
        <taxon>Pseudomonadota</taxon>
        <taxon>Gammaproteobacteria</taxon>
        <taxon>Alteromonadales</taxon>
        <taxon>Shewanellaceae</taxon>
        <taxon>Shewanella</taxon>
    </lineage>
</organism>
<evidence type="ECO:0000313" key="2">
    <source>
        <dbReference type="EMBL" id="KVX01428.1"/>
    </source>
</evidence>
<dbReference type="RefSeq" id="WP_059746196.1">
    <property type="nucleotide sequence ID" value="NZ_LRDC01000023.1"/>
</dbReference>
<dbReference type="SUPFAM" id="SSF54593">
    <property type="entry name" value="Glyoxalase/Bleomycin resistance protein/Dihydroxybiphenyl dioxygenase"/>
    <property type="match status" value="1"/>
</dbReference>
<feature type="domain" description="VOC" evidence="1">
    <location>
        <begin position="2"/>
        <end position="126"/>
    </location>
</feature>
<dbReference type="InterPro" id="IPR037523">
    <property type="entry name" value="VOC_core"/>
</dbReference>
<accession>A0A106BZF3</accession>
<dbReference type="EMBL" id="LRDC01000023">
    <property type="protein sequence ID" value="KVX01428.1"/>
    <property type="molecule type" value="Genomic_DNA"/>
</dbReference>